<keyword evidence="2" id="KW-0240">DNA-directed RNA polymerase</keyword>
<dbReference type="Gene3D" id="3.90.1110.10">
    <property type="entry name" value="RNA polymerase Rpb2, domain 2"/>
    <property type="match status" value="1"/>
</dbReference>
<dbReference type="EMBL" id="LCJU01000024">
    <property type="protein sequence ID" value="KKT84329.1"/>
    <property type="molecule type" value="Genomic_DNA"/>
</dbReference>
<dbReference type="GO" id="GO:0003899">
    <property type="term" value="F:DNA-directed RNA polymerase activity"/>
    <property type="evidence" value="ECO:0007669"/>
    <property type="project" value="InterPro"/>
</dbReference>
<keyword evidence="2" id="KW-0804">Transcription</keyword>
<dbReference type="InterPro" id="IPR037034">
    <property type="entry name" value="RNA_pol_Rpb2_2_sf"/>
</dbReference>
<evidence type="ECO:0000313" key="2">
    <source>
        <dbReference type="EMBL" id="KKT84329.1"/>
    </source>
</evidence>
<dbReference type="GO" id="GO:0000428">
    <property type="term" value="C:DNA-directed RNA polymerase complex"/>
    <property type="evidence" value="ECO:0007669"/>
    <property type="project" value="UniProtKB-KW"/>
</dbReference>
<organism evidence="2 3">
    <name type="scientific">candidate division WWE3 bacterium GW2011_GWC2_44_9</name>
    <dbReference type="NCBI Taxonomy" id="1619125"/>
    <lineage>
        <taxon>Bacteria</taxon>
        <taxon>Katanobacteria</taxon>
    </lineage>
</organism>
<dbReference type="PATRIC" id="fig|1619125.3.peg.485"/>
<reference evidence="2 3" key="1">
    <citation type="journal article" date="2015" name="Nature">
        <title>rRNA introns, odd ribosomes, and small enigmatic genomes across a large radiation of phyla.</title>
        <authorList>
            <person name="Brown C.T."/>
            <person name="Hug L.A."/>
            <person name="Thomas B.C."/>
            <person name="Sharon I."/>
            <person name="Castelle C.J."/>
            <person name="Singh A."/>
            <person name="Wilkins M.J."/>
            <person name="Williams K.H."/>
            <person name="Banfield J.F."/>
        </authorList>
    </citation>
    <scope>NUCLEOTIDE SEQUENCE [LARGE SCALE GENOMIC DNA]</scope>
</reference>
<feature type="non-terminal residue" evidence="2">
    <location>
        <position position="1"/>
    </location>
</feature>
<proteinExistence type="predicted"/>
<dbReference type="SUPFAM" id="SSF64484">
    <property type="entry name" value="beta and beta-prime subunits of DNA dependent RNA-polymerase"/>
    <property type="match status" value="1"/>
</dbReference>
<comment type="caution">
    <text evidence="2">The sequence shown here is derived from an EMBL/GenBank/DDBJ whole genome shotgun (WGS) entry which is preliminary data.</text>
</comment>
<accession>A0A0G1NJF4</accession>
<dbReference type="Gene3D" id="3.90.1100.10">
    <property type="match status" value="1"/>
</dbReference>
<dbReference type="GO" id="GO:0006351">
    <property type="term" value="P:DNA-templated transcription"/>
    <property type="evidence" value="ECO:0007669"/>
    <property type="project" value="InterPro"/>
</dbReference>
<feature type="domain" description="RNA polymerase Rpb2" evidence="1">
    <location>
        <begin position="5"/>
        <end position="171"/>
    </location>
</feature>
<dbReference type="InterPro" id="IPR007642">
    <property type="entry name" value="RNA_pol_Rpb2_2"/>
</dbReference>
<dbReference type="GO" id="GO:0003677">
    <property type="term" value="F:DNA binding"/>
    <property type="evidence" value="ECO:0007669"/>
    <property type="project" value="InterPro"/>
</dbReference>
<dbReference type="AlphaFoldDB" id="A0A0G1NJF4"/>
<gene>
    <name evidence="2" type="ORF">UW82_C0024G0001</name>
</gene>
<evidence type="ECO:0000313" key="3">
    <source>
        <dbReference type="Proteomes" id="UP000034504"/>
    </source>
</evidence>
<dbReference type="Pfam" id="PF04561">
    <property type="entry name" value="RNA_pol_Rpb2_2"/>
    <property type="match status" value="1"/>
</dbReference>
<name>A0A0G1NJF4_UNCKA</name>
<protein>
    <submittedName>
        <fullName evidence="2">DNA-directed RNA polymerase subunit beta</fullName>
    </submittedName>
</protein>
<evidence type="ECO:0000259" key="1">
    <source>
        <dbReference type="Pfam" id="PF04561"/>
    </source>
</evidence>
<dbReference type="Proteomes" id="UP000034504">
    <property type="component" value="Unassembled WGS sequence"/>
</dbReference>
<sequence length="205" mass="23406">VLPKNGVWLEIETSRTGVISVKIDRRRKLAITSLLRIFGLTTNDAILAAFKEVDTNSETSYIESTLARDPSSNYDEACLEVYKKMRPGEPLVLDNAKSLVHSMFFNPRRYSLGKVGRFKINQKLGSEIPNDNKHWLLFQEDLINIVTRIVGINNGSYESDDIDHLGNRRVKSVGELLQNQIRIGFLQLERNIKERMSLHPTGEKH</sequence>